<name>A0A453NGV0_AEGTS</name>
<reference evidence="2" key="5">
    <citation type="journal article" date="2021" name="G3 (Bethesda)">
        <title>Aegilops tauschii genome assembly Aet v5.0 features greater sequence contiguity and improved annotation.</title>
        <authorList>
            <person name="Wang L."/>
            <person name="Zhu T."/>
            <person name="Rodriguez J.C."/>
            <person name="Deal K.R."/>
            <person name="Dubcovsky J."/>
            <person name="McGuire P.E."/>
            <person name="Lux T."/>
            <person name="Spannagl M."/>
            <person name="Mayer K.F.X."/>
            <person name="Baldrich P."/>
            <person name="Meyers B.C."/>
            <person name="Huo N."/>
            <person name="Gu Y.Q."/>
            <person name="Zhou H."/>
            <person name="Devos K.M."/>
            <person name="Bennetzen J.L."/>
            <person name="Unver T."/>
            <person name="Budak H."/>
            <person name="Gulick P.J."/>
            <person name="Galiba G."/>
            <person name="Kalapos B."/>
            <person name="Nelson D.R."/>
            <person name="Li P."/>
            <person name="You F.M."/>
            <person name="Luo M.C."/>
            <person name="Dvorak J."/>
        </authorList>
    </citation>
    <scope>NUCLEOTIDE SEQUENCE [LARGE SCALE GENOMIC DNA]</scope>
    <source>
        <strain evidence="2">cv. AL8/78</strain>
    </source>
</reference>
<dbReference type="Proteomes" id="UP000015105">
    <property type="component" value="Chromosome 6D"/>
</dbReference>
<keyword evidence="3" id="KW-1185">Reference proteome</keyword>
<evidence type="ECO:0000256" key="1">
    <source>
        <dbReference type="SAM" id="MobiDB-lite"/>
    </source>
</evidence>
<organism evidence="2 3">
    <name type="scientific">Aegilops tauschii subsp. strangulata</name>
    <name type="common">Goatgrass</name>
    <dbReference type="NCBI Taxonomy" id="200361"/>
    <lineage>
        <taxon>Eukaryota</taxon>
        <taxon>Viridiplantae</taxon>
        <taxon>Streptophyta</taxon>
        <taxon>Embryophyta</taxon>
        <taxon>Tracheophyta</taxon>
        <taxon>Spermatophyta</taxon>
        <taxon>Magnoliopsida</taxon>
        <taxon>Liliopsida</taxon>
        <taxon>Poales</taxon>
        <taxon>Poaceae</taxon>
        <taxon>BOP clade</taxon>
        <taxon>Pooideae</taxon>
        <taxon>Triticodae</taxon>
        <taxon>Triticeae</taxon>
        <taxon>Triticinae</taxon>
        <taxon>Aegilops</taxon>
    </lineage>
</organism>
<protein>
    <submittedName>
        <fullName evidence="2">Uncharacterized protein</fullName>
    </submittedName>
</protein>
<proteinExistence type="predicted"/>
<reference evidence="3" key="2">
    <citation type="journal article" date="2017" name="Nat. Plants">
        <title>The Aegilops tauschii genome reveals multiple impacts of transposons.</title>
        <authorList>
            <person name="Zhao G."/>
            <person name="Zou C."/>
            <person name="Li K."/>
            <person name="Wang K."/>
            <person name="Li T."/>
            <person name="Gao L."/>
            <person name="Zhang X."/>
            <person name="Wang H."/>
            <person name="Yang Z."/>
            <person name="Liu X."/>
            <person name="Jiang W."/>
            <person name="Mao L."/>
            <person name="Kong X."/>
            <person name="Jiao Y."/>
            <person name="Jia J."/>
        </authorList>
    </citation>
    <scope>NUCLEOTIDE SEQUENCE [LARGE SCALE GENOMIC DNA]</scope>
    <source>
        <strain evidence="3">cv. AL8/78</strain>
    </source>
</reference>
<feature type="compositionally biased region" description="Polar residues" evidence="1">
    <location>
        <begin position="1"/>
        <end position="10"/>
    </location>
</feature>
<accession>A0A453NGV0</accession>
<dbReference type="AlphaFoldDB" id="A0A453NGV0"/>
<reference evidence="2" key="4">
    <citation type="submission" date="2019-03" db="UniProtKB">
        <authorList>
            <consortium name="EnsemblPlants"/>
        </authorList>
    </citation>
    <scope>IDENTIFICATION</scope>
</reference>
<reference evidence="3" key="1">
    <citation type="journal article" date="2014" name="Science">
        <title>Ancient hybridizations among the ancestral genomes of bread wheat.</title>
        <authorList>
            <consortium name="International Wheat Genome Sequencing Consortium,"/>
            <person name="Marcussen T."/>
            <person name="Sandve S.R."/>
            <person name="Heier L."/>
            <person name="Spannagl M."/>
            <person name="Pfeifer M."/>
            <person name="Jakobsen K.S."/>
            <person name="Wulff B.B."/>
            <person name="Steuernagel B."/>
            <person name="Mayer K.F."/>
            <person name="Olsen O.A."/>
        </authorList>
    </citation>
    <scope>NUCLEOTIDE SEQUENCE [LARGE SCALE GENOMIC DNA]</scope>
    <source>
        <strain evidence="3">cv. AL8/78</strain>
    </source>
</reference>
<evidence type="ECO:0000313" key="2">
    <source>
        <dbReference type="EnsemblPlants" id="AET6Gv20368700.16"/>
    </source>
</evidence>
<reference evidence="2" key="3">
    <citation type="journal article" date="2017" name="Nature">
        <title>Genome sequence of the progenitor of the wheat D genome Aegilops tauschii.</title>
        <authorList>
            <person name="Luo M.C."/>
            <person name="Gu Y.Q."/>
            <person name="Puiu D."/>
            <person name="Wang H."/>
            <person name="Twardziok S.O."/>
            <person name="Deal K.R."/>
            <person name="Huo N."/>
            <person name="Zhu T."/>
            <person name="Wang L."/>
            <person name="Wang Y."/>
            <person name="McGuire P.E."/>
            <person name="Liu S."/>
            <person name="Long H."/>
            <person name="Ramasamy R.K."/>
            <person name="Rodriguez J.C."/>
            <person name="Van S.L."/>
            <person name="Yuan L."/>
            <person name="Wang Z."/>
            <person name="Xia Z."/>
            <person name="Xiao L."/>
            <person name="Anderson O.D."/>
            <person name="Ouyang S."/>
            <person name="Liang Y."/>
            <person name="Zimin A.V."/>
            <person name="Pertea G."/>
            <person name="Qi P."/>
            <person name="Bennetzen J.L."/>
            <person name="Dai X."/>
            <person name="Dawson M.W."/>
            <person name="Muller H.G."/>
            <person name="Kugler K."/>
            <person name="Rivarola-Duarte L."/>
            <person name="Spannagl M."/>
            <person name="Mayer K.F.X."/>
            <person name="Lu F.H."/>
            <person name="Bevan M.W."/>
            <person name="Leroy P."/>
            <person name="Li P."/>
            <person name="You F.M."/>
            <person name="Sun Q."/>
            <person name="Liu Z."/>
            <person name="Lyons E."/>
            <person name="Wicker T."/>
            <person name="Salzberg S.L."/>
            <person name="Devos K.M."/>
            <person name="Dvorak J."/>
        </authorList>
    </citation>
    <scope>NUCLEOTIDE SEQUENCE [LARGE SCALE GENOMIC DNA]</scope>
    <source>
        <strain evidence="2">cv. AL8/78</strain>
    </source>
</reference>
<dbReference type="Gramene" id="AET6Gv20368700.16">
    <property type="protein sequence ID" value="AET6Gv20368700.16"/>
    <property type="gene ID" value="AET6Gv20368700"/>
</dbReference>
<dbReference type="EnsemblPlants" id="AET6Gv20368700.16">
    <property type="protein sequence ID" value="AET6Gv20368700.16"/>
    <property type="gene ID" value="AET6Gv20368700"/>
</dbReference>
<sequence length="59" mass="6665">FDLLTPSQGTPAGAETPDVIDLGRTQPERQAERLYKVLERKEERIATGTLFGSTHTYRF</sequence>
<evidence type="ECO:0000313" key="3">
    <source>
        <dbReference type="Proteomes" id="UP000015105"/>
    </source>
</evidence>
<feature type="region of interest" description="Disordered" evidence="1">
    <location>
        <begin position="1"/>
        <end position="20"/>
    </location>
</feature>